<evidence type="ECO:0000256" key="1">
    <source>
        <dbReference type="ARBA" id="ARBA00023186"/>
    </source>
</evidence>
<accession>A0A3M6ULI0</accession>
<dbReference type="SMART" id="SM00271">
    <property type="entry name" value="DnaJ"/>
    <property type="match status" value="1"/>
</dbReference>
<dbReference type="Gene3D" id="2.60.260.20">
    <property type="entry name" value="Urease metallochaperone UreE, N-terminal domain"/>
    <property type="match status" value="2"/>
</dbReference>
<reference evidence="3 4" key="1">
    <citation type="journal article" date="2018" name="Sci. Rep.">
        <title>Comparative analysis of the Pocillopora damicornis genome highlights role of immune system in coral evolution.</title>
        <authorList>
            <person name="Cunning R."/>
            <person name="Bay R.A."/>
            <person name="Gillette P."/>
            <person name="Baker A.C."/>
            <person name="Traylor-Knowles N."/>
        </authorList>
    </citation>
    <scope>NUCLEOTIDE SEQUENCE [LARGE SCALE GENOMIC DNA]</scope>
    <source>
        <strain evidence="3">RSMAS</strain>
        <tissue evidence="3">Whole animal</tissue>
    </source>
</reference>
<dbReference type="FunFam" id="1.10.287.110:FF:000033">
    <property type="entry name" value="dnaJ homolog subfamily B member 13"/>
    <property type="match status" value="1"/>
</dbReference>
<feature type="domain" description="J" evidence="2">
    <location>
        <begin position="4"/>
        <end position="68"/>
    </location>
</feature>
<dbReference type="Gene3D" id="1.10.287.110">
    <property type="entry name" value="DnaJ domain"/>
    <property type="match status" value="1"/>
</dbReference>
<evidence type="ECO:0000259" key="2">
    <source>
        <dbReference type="PROSITE" id="PS50076"/>
    </source>
</evidence>
<dbReference type="InterPro" id="IPR051339">
    <property type="entry name" value="DnaJ_subfamily_B"/>
</dbReference>
<dbReference type="FunFam" id="2.60.260.20:FF:000006">
    <property type="entry name" value="DnaJ subfamily B member 13"/>
    <property type="match status" value="1"/>
</dbReference>
<dbReference type="Pfam" id="PF00226">
    <property type="entry name" value="DnaJ"/>
    <property type="match status" value="1"/>
</dbReference>
<name>A0A3M6ULI0_POCDA</name>
<dbReference type="PROSITE" id="PS50076">
    <property type="entry name" value="DNAJ_2"/>
    <property type="match status" value="1"/>
</dbReference>
<dbReference type="InterPro" id="IPR002939">
    <property type="entry name" value="DnaJ_C"/>
</dbReference>
<dbReference type="EMBL" id="RCHS01001247">
    <property type="protein sequence ID" value="RMX54527.1"/>
    <property type="molecule type" value="Genomic_DNA"/>
</dbReference>
<dbReference type="PROSITE" id="PS00636">
    <property type="entry name" value="DNAJ_1"/>
    <property type="match status" value="1"/>
</dbReference>
<organism evidence="3 4">
    <name type="scientific">Pocillopora damicornis</name>
    <name type="common">Cauliflower coral</name>
    <name type="synonym">Millepora damicornis</name>
    <dbReference type="NCBI Taxonomy" id="46731"/>
    <lineage>
        <taxon>Eukaryota</taxon>
        <taxon>Metazoa</taxon>
        <taxon>Cnidaria</taxon>
        <taxon>Anthozoa</taxon>
        <taxon>Hexacorallia</taxon>
        <taxon>Scleractinia</taxon>
        <taxon>Astrocoeniina</taxon>
        <taxon>Pocilloporidae</taxon>
        <taxon>Pocillopora</taxon>
    </lineage>
</organism>
<evidence type="ECO:0000313" key="4">
    <source>
        <dbReference type="Proteomes" id="UP000275408"/>
    </source>
</evidence>
<dbReference type="InterPro" id="IPR036869">
    <property type="entry name" value="J_dom_sf"/>
</dbReference>
<dbReference type="InterPro" id="IPR008971">
    <property type="entry name" value="HSP40/DnaJ_pept-bd"/>
</dbReference>
<dbReference type="GO" id="GO:0005829">
    <property type="term" value="C:cytosol"/>
    <property type="evidence" value="ECO:0007669"/>
    <property type="project" value="TreeGrafter"/>
</dbReference>
<comment type="caution">
    <text evidence="3">The sequence shown here is derived from an EMBL/GenBank/DDBJ whole genome shotgun (WGS) entry which is preliminary data.</text>
</comment>
<dbReference type="GO" id="GO:0051087">
    <property type="term" value="F:protein-folding chaperone binding"/>
    <property type="evidence" value="ECO:0007669"/>
    <property type="project" value="TreeGrafter"/>
</dbReference>
<keyword evidence="1" id="KW-0143">Chaperone</keyword>
<proteinExistence type="predicted"/>
<keyword evidence="4" id="KW-1185">Reference proteome</keyword>
<dbReference type="GO" id="GO:0051082">
    <property type="term" value="F:unfolded protein binding"/>
    <property type="evidence" value="ECO:0007669"/>
    <property type="project" value="InterPro"/>
</dbReference>
<dbReference type="CDD" id="cd06257">
    <property type="entry name" value="DnaJ"/>
    <property type="match status" value="1"/>
</dbReference>
<sequence>MGQDYYAVLGLTRKATDADIKKSYRKLSLKFHPDKNQEPGADLRFKQVAEAYDVLRDPKTRAIYDQFGEEGLKGGVPDKDGWTPGYTFHGDAGRVFKEFFGGDNPFAELFDSYDPEVGFGGIHGRGRRKQDPPIERELYLTLEEVYKGCVKKMKISRREGDQGPNNIPADIVFIVKDKPHPVFKRDNDNLVYTATVPLGKALTGCVVDVPTLDGRLISIPINDIVKPGYQKVVPTEGMPISKDPNTKGDLIIQFNIEFPNQLNPEQKRMLKEALLLPP</sequence>
<dbReference type="InterPro" id="IPR001623">
    <property type="entry name" value="DnaJ_domain"/>
</dbReference>
<gene>
    <name evidence="3" type="ORF">pdam_00004565</name>
</gene>
<dbReference type="PRINTS" id="PR00625">
    <property type="entry name" value="JDOMAIN"/>
</dbReference>
<dbReference type="OrthoDB" id="550424at2759"/>
<dbReference type="CDD" id="cd10747">
    <property type="entry name" value="DnaJ_C"/>
    <property type="match status" value="1"/>
</dbReference>
<dbReference type="Proteomes" id="UP000275408">
    <property type="component" value="Unassembled WGS sequence"/>
</dbReference>
<dbReference type="InterPro" id="IPR018253">
    <property type="entry name" value="DnaJ_domain_CS"/>
</dbReference>
<dbReference type="GO" id="GO:0006457">
    <property type="term" value="P:protein folding"/>
    <property type="evidence" value="ECO:0007669"/>
    <property type="project" value="InterPro"/>
</dbReference>
<dbReference type="STRING" id="46731.A0A3M6ULI0"/>
<dbReference type="SUPFAM" id="SSF46565">
    <property type="entry name" value="Chaperone J-domain"/>
    <property type="match status" value="1"/>
</dbReference>
<protein>
    <recommendedName>
        <fullName evidence="2">J domain-containing protein</fullName>
    </recommendedName>
</protein>
<dbReference type="AlphaFoldDB" id="A0A3M6ULI0"/>
<dbReference type="SUPFAM" id="SSF49493">
    <property type="entry name" value="HSP40/DnaJ peptide-binding domain"/>
    <property type="match status" value="2"/>
</dbReference>
<dbReference type="Pfam" id="PF01556">
    <property type="entry name" value="DnaJ_C"/>
    <property type="match status" value="1"/>
</dbReference>
<dbReference type="PANTHER" id="PTHR24078:SF519">
    <property type="entry name" value="DNAJ HOMOLOG SUBFAMILY B MEMBER 13"/>
    <property type="match status" value="1"/>
</dbReference>
<evidence type="ECO:0000313" key="3">
    <source>
        <dbReference type="EMBL" id="RMX54527.1"/>
    </source>
</evidence>
<dbReference type="PANTHER" id="PTHR24078">
    <property type="entry name" value="DNAJ HOMOLOG SUBFAMILY C MEMBER"/>
    <property type="match status" value="1"/>
</dbReference>